<keyword evidence="2 5" id="KW-0963">Cytoplasm</keyword>
<dbReference type="PROSITE" id="PS51186">
    <property type="entry name" value="GNAT"/>
    <property type="match status" value="1"/>
</dbReference>
<dbReference type="PANTHER" id="PTHR43420:SF44">
    <property type="entry name" value="ACETYLTRANSFERASE YPEA"/>
    <property type="match status" value="1"/>
</dbReference>
<dbReference type="InterPro" id="IPR050680">
    <property type="entry name" value="YpeA/RimI_acetyltransf"/>
</dbReference>
<comment type="function">
    <text evidence="5">Acetylates the N-terminal alanine of ribosomal protein bS18.</text>
</comment>
<keyword evidence="8" id="KW-1185">Reference proteome</keyword>
<organism evidence="7 8">
    <name type="scientific">Alteribacter keqinensis</name>
    <dbReference type="NCBI Taxonomy" id="2483800"/>
    <lineage>
        <taxon>Bacteria</taxon>
        <taxon>Bacillati</taxon>
        <taxon>Bacillota</taxon>
        <taxon>Bacilli</taxon>
        <taxon>Bacillales</taxon>
        <taxon>Bacillaceae</taxon>
        <taxon>Alteribacter</taxon>
    </lineage>
</organism>
<dbReference type="AlphaFoldDB" id="A0A3M7TM26"/>
<proteinExistence type="inferred from homology"/>
<dbReference type="CDD" id="cd04301">
    <property type="entry name" value="NAT_SF"/>
    <property type="match status" value="1"/>
</dbReference>
<evidence type="ECO:0000256" key="1">
    <source>
        <dbReference type="ARBA" id="ARBA00005395"/>
    </source>
</evidence>
<keyword evidence="3 7" id="KW-0808">Transferase</keyword>
<evidence type="ECO:0000256" key="4">
    <source>
        <dbReference type="ARBA" id="ARBA00023315"/>
    </source>
</evidence>
<gene>
    <name evidence="7" type="primary">rimI</name>
    <name evidence="7" type="ORF">EBO34_15300</name>
</gene>
<comment type="similarity">
    <text evidence="1 5">Belongs to the acetyltransferase family. RimI subfamily.</text>
</comment>
<dbReference type="GO" id="GO:0005737">
    <property type="term" value="C:cytoplasm"/>
    <property type="evidence" value="ECO:0007669"/>
    <property type="project" value="UniProtKB-SubCell"/>
</dbReference>
<accession>A0A3M7TM26</accession>
<evidence type="ECO:0000256" key="3">
    <source>
        <dbReference type="ARBA" id="ARBA00022679"/>
    </source>
</evidence>
<dbReference type="GO" id="GO:0008999">
    <property type="term" value="F:protein-N-terminal-alanine acetyltransferase activity"/>
    <property type="evidence" value="ECO:0007669"/>
    <property type="project" value="UniProtKB-EC"/>
</dbReference>
<dbReference type="Pfam" id="PF00583">
    <property type="entry name" value="Acetyltransf_1"/>
    <property type="match status" value="1"/>
</dbReference>
<dbReference type="NCBIfam" id="TIGR01575">
    <property type="entry name" value="rimI"/>
    <property type="match status" value="1"/>
</dbReference>
<evidence type="ECO:0000313" key="7">
    <source>
        <dbReference type="EMBL" id="RNA66585.1"/>
    </source>
</evidence>
<comment type="caution">
    <text evidence="7">The sequence shown here is derived from an EMBL/GenBank/DDBJ whole genome shotgun (WGS) entry which is preliminary data.</text>
</comment>
<evidence type="ECO:0000259" key="6">
    <source>
        <dbReference type="PROSITE" id="PS51186"/>
    </source>
</evidence>
<dbReference type="EMBL" id="RHIB01000003">
    <property type="protein sequence ID" value="RNA66585.1"/>
    <property type="molecule type" value="Genomic_DNA"/>
</dbReference>
<evidence type="ECO:0000256" key="5">
    <source>
        <dbReference type="RuleBase" id="RU363094"/>
    </source>
</evidence>
<dbReference type="SUPFAM" id="SSF55729">
    <property type="entry name" value="Acyl-CoA N-acyltransferases (Nat)"/>
    <property type="match status" value="1"/>
</dbReference>
<feature type="domain" description="N-acetyltransferase" evidence="6">
    <location>
        <begin position="7"/>
        <end position="152"/>
    </location>
</feature>
<evidence type="ECO:0000313" key="8">
    <source>
        <dbReference type="Proteomes" id="UP000278746"/>
    </source>
</evidence>
<comment type="subcellular location">
    <subcellularLocation>
        <location evidence="5">Cytoplasm</location>
    </subcellularLocation>
</comment>
<comment type="catalytic activity">
    <reaction evidence="5">
        <text>N-terminal L-alanyl-[ribosomal protein bS18] + acetyl-CoA = N-terminal N(alpha)-acetyl-L-alanyl-[ribosomal protein bS18] + CoA + H(+)</text>
        <dbReference type="Rhea" id="RHEA:43756"/>
        <dbReference type="Rhea" id="RHEA-COMP:10676"/>
        <dbReference type="Rhea" id="RHEA-COMP:10677"/>
        <dbReference type="ChEBI" id="CHEBI:15378"/>
        <dbReference type="ChEBI" id="CHEBI:57287"/>
        <dbReference type="ChEBI" id="CHEBI:57288"/>
        <dbReference type="ChEBI" id="CHEBI:64718"/>
        <dbReference type="ChEBI" id="CHEBI:83683"/>
        <dbReference type="EC" id="2.3.1.266"/>
    </reaction>
</comment>
<dbReference type="PANTHER" id="PTHR43420">
    <property type="entry name" value="ACETYLTRANSFERASE"/>
    <property type="match status" value="1"/>
</dbReference>
<dbReference type="Gene3D" id="3.40.630.30">
    <property type="match status" value="1"/>
</dbReference>
<sequence length="155" mass="17650">MSEEIQVQIRLMEMDDIDGVLAVEEACFPTPWSRTAFVNELKANQFAYYLVAEAGERVIGYCGVWVIIDEAHITNIAVDPIYRRKGIGEALLTGGLELARTFGAEKLTLEVRVSNEAAQNMYEKFGFQRGGIRKNYYTDNQEDAQIMWVMINEEQ</sequence>
<dbReference type="OrthoDB" id="9794566at2"/>
<dbReference type="InterPro" id="IPR016181">
    <property type="entry name" value="Acyl_CoA_acyltransferase"/>
</dbReference>
<dbReference type="Proteomes" id="UP000278746">
    <property type="component" value="Unassembled WGS sequence"/>
</dbReference>
<dbReference type="EC" id="2.3.1.266" evidence="5"/>
<name>A0A3M7TM26_9BACI</name>
<keyword evidence="4" id="KW-0012">Acyltransferase</keyword>
<reference evidence="7 8" key="1">
    <citation type="submission" date="2018-10" db="EMBL/GenBank/DDBJ databases">
        <title>Bacillus Keqinensis sp. nov., a moderately halophilic bacterium isolated from a saline-alkaline lake.</title>
        <authorList>
            <person name="Wang H."/>
        </authorList>
    </citation>
    <scope>NUCLEOTIDE SEQUENCE [LARGE SCALE GENOMIC DNA]</scope>
    <source>
        <strain evidence="7 8">KQ-3</strain>
    </source>
</reference>
<protein>
    <recommendedName>
        <fullName evidence="5">[Ribosomal protein bS18]-alanine N-acetyltransferase</fullName>
        <ecNumber evidence="5">2.3.1.266</ecNumber>
    </recommendedName>
</protein>
<dbReference type="RefSeq" id="WP_122900175.1">
    <property type="nucleotide sequence ID" value="NZ_RHIB01000003.1"/>
</dbReference>
<evidence type="ECO:0000256" key="2">
    <source>
        <dbReference type="ARBA" id="ARBA00022490"/>
    </source>
</evidence>
<dbReference type="InterPro" id="IPR000182">
    <property type="entry name" value="GNAT_dom"/>
</dbReference>
<dbReference type="InterPro" id="IPR006464">
    <property type="entry name" value="AcTrfase_RimI/Ard1"/>
</dbReference>